<sequence>MYLINKIKEIFYENEESNNLREEKEKKKRVHISELKDEIWLYKNEYNKERLSEEYASEYKSEEDNYYDNDENEKKKKDHFLEVPLFDEDECGRNIKKNLAIKRNEESEISEESLSTTDDDEDVDEPFLDLYEELKVKRKLKYVDLYIFF</sequence>
<accession>A0A1C3L029</accession>
<proteinExistence type="predicted"/>
<name>A0A1C3L029_PLAMA</name>
<reference evidence="2 3" key="1">
    <citation type="submission" date="2016-06" db="EMBL/GenBank/DDBJ databases">
        <authorList>
            <consortium name="Pathogen Informatics"/>
        </authorList>
    </citation>
    <scope>NUCLEOTIDE SEQUENCE [LARGE SCALE GENOMIC DNA]</scope>
    <source>
        <strain evidence="2">PmlGA01</strain>
    </source>
</reference>
<feature type="compositionally biased region" description="Acidic residues" evidence="1">
    <location>
        <begin position="107"/>
        <end position="123"/>
    </location>
</feature>
<feature type="region of interest" description="Disordered" evidence="1">
    <location>
        <begin position="104"/>
        <end position="123"/>
    </location>
</feature>
<dbReference type="AlphaFoldDB" id="A0A1C3L029"/>
<dbReference type="Proteomes" id="UP000219799">
    <property type="component" value="Chromosome 11"/>
</dbReference>
<protein>
    <submittedName>
        <fullName evidence="2">Uncharacterized protein</fullName>
    </submittedName>
</protein>
<evidence type="ECO:0000313" key="2">
    <source>
        <dbReference type="EMBL" id="SBT79871.1"/>
    </source>
</evidence>
<evidence type="ECO:0000256" key="1">
    <source>
        <dbReference type="SAM" id="MobiDB-lite"/>
    </source>
</evidence>
<dbReference type="VEuPathDB" id="PlasmoDB:PmUG01_11059000"/>
<organism evidence="2 3">
    <name type="scientific">Plasmodium malariae</name>
    <dbReference type="NCBI Taxonomy" id="5858"/>
    <lineage>
        <taxon>Eukaryota</taxon>
        <taxon>Sar</taxon>
        <taxon>Alveolata</taxon>
        <taxon>Apicomplexa</taxon>
        <taxon>Aconoidasida</taxon>
        <taxon>Haemosporida</taxon>
        <taxon>Plasmodiidae</taxon>
        <taxon>Plasmodium</taxon>
        <taxon>Plasmodium (Plasmodium)</taxon>
    </lineage>
</organism>
<gene>
    <name evidence="2" type="primary">PmlGA01_110046900</name>
    <name evidence="2" type="ORF">PMLGA01_110046900</name>
</gene>
<dbReference type="EMBL" id="LT594499">
    <property type="protein sequence ID" value="SBT79871.1"/>
    <property type="molecule type" value="Genomic_DNA"/>
</dbReference>
<evidence type="ECO:0000313" key="3">
    <source>
        <dbReference type="Proteomes" id="UP000219799"/>
    </source>
</evidence>